<protein>
    <submittedName>
        <fullName evidence="1">Uncharacterized protein</fullName>
    </submittedName>
</protein>
<name>A0A6I3J7X0_9ACTN</name>
<dbReference type="RefSeq" id="WP_154614143.1">
    <property type="nucleotide sequence ID" value="NZ_CP053660.1"/>
</dbReference>
<dbReference type="Proteomes" id="UP000433406">
    <property type="component" value="Unassembled WGS sequence"/>
</dbReference>
<gene>
    <name evidence="1" type="ORF">GGQ22_04450</name>
</gene>
<reference evidence="1 2" key="1">
    <citation type="submission" date="2019-10" db="EMBL/GenBank/DDBJ databases">
        <title>Nocardioides novel species isolated from the excrement of Marmot.</title>
        <authorList>
            <person name="Zhang G."/>
        </authorList>
    </citation>
    <scope>NUCLEOTIDE SEQUENCE [LARGE SCALE GENOMIC DNA]</scope>
    <source>
        <strain evidence="2">zg-579</strain>
    </source>
</reference>
<keyword evidence="2" id="KW-1185">Reference proteome</keyword>
<proteinExistence type="predicted"/>
<evidence type="ECO:0000313" key="2">
    <source>
        <dbReference type="Proteomes" id="UP000433406"/>
    </source>
</evidence>
<accession>A0A6I3J7X0</accession>
<dbReference type="EMBL" id="WLCI01000005">
    <property type="protein sequence ID" value="MTB94329.1"/>
    <property type="molecule type" value="Genomic_DNA"/>
</dbReference>
<evidence type="ECO:0000313" key="1">
    <source>
        <dbReference type="EMBL" id="MTB94329.1"/>
    </source>
</evidence>
<dbReference type="AlphaFoldDB" id="A0A6I3J7X0"/>
<sequence>MSGPPYAVEPFPLPPDIVRDAITALHVVSLRPPTDELSLRQVASLPRPWDPGTCGPDLQAELWPWIGDVVGWINHELLWGLATPVVPECWPLHPHLCHDIAAVACERYLAGFAITPRDIEDWRELRLDPVLQRIREQIGHRCAPGQHHEDPRYESSTQGSRRALEP</sequence>
<organism evidence="1 2">
    <name type="scientific">Nocardioides marmotae</name>
    <dbReference type="NCBI Taxonomy" id="2663857"/>
    <lineage>
        <taxon>Bacteria</taxon>
        <taxon>Bacillati</taxon>
        <taxon>Actinomycetota</taxon>
        <taxon>Actinomycetes</taxon>
        <taxon>Propionibacteriales</taxon>
        <taxon>Nocardioidaceae</taxon>
        <taxon>Nocardioides</taxon>
    </lineage>
</organism>
<comment type="caution">
    <text evidence="1">The sequence shown here is derived from an EMBL/GenBank/DDBJ whole genome shotgun (WGS) entry which is preliminary data.</text>
</comment>